<evidence type="ECO:0000313" key="1">
    <source>
        <dbReference type="EMBL" id="EXA43443.1"/>
    </source>
</evidence>
<dbReference type="Proteomes" id="UP000030751">
    <property type="component" value="Unassembled WGS sequence"/>
</dbReference>
<accession>W9PED0</accession>
<organism evidence="1">
    <name type="scientific">Fusarium oxysporum f. sp. pisi HDV247</name>
    <dbReference type="NCBI Taxonomy" id="1080344"/>
    <lineage>
        <taxon>Eukaryota</taxon>
        <taxon>Fungi</taxon>
        <taxon>Dikarya</taxon>
        <taxon>Ascomycota</taxon>
        <taxon>Pezizomycotina</taxon>
        <taxon>Sordariomycetes</taxon>
        <taxon>Hypocreomycetidae</taxon>
        <taxon>Hypocreales</taxon>
        <taxon>Nectriaceae</taxon>
        <taxon>Fusarium</taxon>
        <taxon>Fusarium oxysporum species complex</taxon>
    </lineage>
</organism>
<gene>
    <name evidence="1" type="ORF">FOVG_08422</name>
</gene>
<dbReference type="AlphaFoldDB" id="W9PED0"/>
<reference evidence="1" key="2">
    <citation type="submission" date="2012-05" db="EMBL/GenBank/DDBJ databases">
        <title>Annotation of the Genome Sequence of Fusarium oxysporum HDV247.</title>
        <authorList>
            <consortium name="The Broad Institute Genomics Platform"/>
            <person name="Ma L.-J."/>
            <person name="Corby-Kistler H."/>
            <person name="Broz K."/>
            <person name="Gale L.R."/>
            <person name="Jonkers W."/>
            <person name="O'Donnell K."/>
            <person name="Ploetz R."/>
            <person name="Steinberg C."/>
            <person name="Schwartz D.C."/>
            <person name="VanEtten H."/>
            <person name="Zhou S."/>
            <person name="Young S.K."/>
            <person name="Zeng Q."/>
            <person name="Gargeya S."/>
            <person name="Fitzgerald M."/>
            <person name="Abouelleil A."/>
            <person name="Alvarado L."/>
            <person name="Chapman S.B."/>
            <person name="Gainer-Dewar J."/>
            <person name="Goldberg J."/>
            <person name="Griggs A."/>
            <person name="Gujja S."/>
            <person name="Hansen M."/>
            <person name="Howarth C."/>
            <person name="Imamovic A."/>
            <person name="Ireland A."/>
            <person name="Larimer J."/>
            <person name="McCowan C."/>
            <person name="Murphy C."/>
            <person name="Pearson M."/>
            <person name="Poon T.W."/>
            <person name="Priest M."/>
            <person name="Roberts A."/>
            <person name="Saif S."/>
            <person name="Shea T."/>
            <person name="Sykes S."/>
            <person name="Wortman J."/>
            <person name="Nusbaum C."/>
            <person name="Birren B."/>
        </authorList>
    </citation>
    <scope>NUCLEOTIDE SEQUENCE</scope>
    <source>
        <strain evidence="1">HDV247</strain>
    </source>
</reference>
<dbReference type="EMBL" id="JH650972">
    <property type="protein sequence ID" value="EXA43443.1"/>
    <property type="molecule type" value="Genomic_DNA"/>
</dbReference>
<protein>
    <submittedName>
        <fullName evidence="1">Uncharacterized protein</fullName>
    </submittedName>
</protein>
<dbReference type="HOGENOM" id="CLU_2622100_0_0_1"/>
<sequence>MSNGPGSGMWMCMWIHEDSTTSKKTPQTHIQGQGLIAVRRSGPKLGLTQKRPNKQGMAAVCRLGIPLRTVRSTRYVNG</sequence>
<proteinExistence type="predicted"/>
<reference evidence="1" key="1">
    <citation type="submission" date="2011-10" db="EMBL/GenBank/DDBJ databases">
        <title>The Genome Sequence of Fusarium oxysporum HDV247.</title>
        <authorList>
            <consortium name="The Broad Institute Genome Sequencing Platform"/>
            <person name="Ma L.-J."/>
            <person name="Gale L.R."/>
            <person name="Schwartz D.C."/>
            <person name="Zhou S."/>
            <person name="Corby-Kistler H."/>
            <person name="Young S.K."/>
            <person name="Zeng Q."/>
            <person name="Gargeya S."/>
            <person name="Fitzgerald M."/>
            <person name="Haas B."/>
            <person name="Abouelleil A."/>
            <person name="Alvarado L."/>
            <person name="Arachchi H.M."/>
            <person name="Berlin A."/>
            <person name="Brown A."/>
            <person name="Chapman S.B."/>
            <person name="Chen Z."/>
            <person name="Dunbar C."/>
            <person name="Freedman E."/>
            <person name="Gearin G."/>
            <person name="Goldberg J."/>
            <person name="Griggs A."/>
            <person name="Gujja S."/>
            <person name="Heiman D."/>
            <person name="Howarth C."/>
            <person name="Larson L."/>
            <person name="Lui A."/>
            <person name="MacDonald P.J.P."/>
            <person name="Montmayeur A."/>
            <person name="Murphy C."/>
            <person name="Neiman D."/>
            <person name="Pearson M."/>
            <person name="Priest M."/>
            <person name="Roberts A."/>
            <person name="Saif S."/>
            <person name="Shea T."/>
            <person name="Shenoy N."/>
            <person name="Sisk P."/>
            <person name="Stolte C."/>
            <person name="Sykes S."/>
            <person name="Wortman J."/>
            <person name="Nusbaum C."/>
            <person name="Birren B."/>
        </authorList>
    </citation>
    <scope>NUCLEOTIDE SEQUENCE [LARGE SCALE GENOMIC DNA]</scope>
    <source>
        <strain evidence="1">HDV247</strain>
    </source>
</reference>
<name>W9PED0_FUSOX</name>